<evidence type="ECO:0000313" key="6">
    <source>
        <dbReference type="Proteomes" id="UP000008312"/>
    </source>
</evidence>
<dbReference type="PANTHER" id="PTHR10602:SF0">
    <property type="entry name" value="EUKARYOTIC TRANSLATION INITIATION FACTOR 2 SUBUNIT 1"/>
    <property type="match status" value="1"/>
</dbReference>
<dbReference type="Gene3D" id="3.30.70.1130">
    <property type="entry name" value="EIF_2_alpha"/>
    <property type="match status" value="1"/>
</dbReference>
<dbReference type="Proteomes" id="UP000008312">
    <property type="component" value="Unassembled WGS sequence"/>
</dbReference>
<organism evidence="5">
    <name type="scientific">Blastocystis hominis</name>
    <dbReference type="NCBI Taxonomy" id="12968"/>
    <lineage>
        <taxon>Eukaryota</taxon>
        <taxon>Sar</taxon>
        <taxon>Stramenopiles</taxon>
        <taxon>Bigyra</taxon>
        <taxon>Opalozoa</taxon>
        <taxon>Opalinata</taxon>
        <taxon>Blastocystidae</taxon>
        <taxon>Blastocystis</taxon>
    </lineage>
</organism>
<proteinExistence type="inferred from homology"/>
<dbReference type="SUPFAM" id="SSF50249">
    <property type="entry name" value="Nucleic acid-binding proteins"/>
    <property type="match status" value="1"/>
</dbReference>
<dbReference type="EMBL" id="FN668691">
    <property type="protein sequence ID" value="CBK25423.2"/>
    <property type="molecule type" value="Genomic_DNA"/>
</dbReference>
<evidence type="ECO:0000259" key="4">
    <source>
        <dbReference type="PROSITE" id="PS50126"/>
    </source>
</evidence>
<dbReference type="GO" id="GO:0003743">
    <property type="term" value="F:translation initiation factor activity"/>
    <property type="evidence" value="ECO:0007669"/>
    <property type="project" value="UniProtKB-KW"/>
</dbReference>
<dbReference type="InterPro" id="IPR003029">
    <property type="entry name" value="S1_domain"/>
</dbReference>
<feature type="domain" description="S1 motif" evidence="4">
    <location>
        <begin position="1"/>
        <end position="68"/>
    </location>
</feature>
<sequence length="206" mass="23418">MVKVTQITDIGIYVNLLEYNDIQGFIPASELSRRRIRSIPKLVQVGKVEPSMVTRVDKVKGYIDLSKRRVADDDMKEAEKRYKEAKKVHNIAGILSNRCKISIDTVYESIIWPLSAKYQSAYNAFLLSVSNPEILNDLSVDPPVIAELVSLINARMSPQAKKVRSDIEVTCFSIHGVDGIRAAMVKNRSEFDRRPLRKPWERAKCL</sequence>
<evidence type="ECO:0000256" key="3">
    <source>
        <dbReference type="ARBA" id="ARBA00022917"/>
    </source>
</evidence>
<dbReference type="InParanoid" id="D8MBI4"/>
<dbReference type="GeneID" id="24922009"/>
<dbReference type="Pfam" id="PF07541">
    <property type="entry name" value="EIF_2_alpha"/>
    <property type="match status" value="1"/>
</dbReference>
<keyword evidence="6" id="KW-1185">Reference proteome</keyword>
<gene>
    <name evidence="5" type="ORF">GSBLH_T00005026001</name>
</gene>
<dbReference type="GO" id="GO:0003723">
    <property type="term" value="F:RNA binding"/>
    <property type="evidence" value="ECO:0007669"/>
    <property type="project" value="InterPro"/>
</dbReference>
<reference evidence="5" key="1">
    <citation type="submission" date="2010-02" db="EMBL/GenBank/DDBJ databases">
        <title>Sequencing and annotation of the Blastocystis hominis genome.</title>
        <authorList>
            <person name="Wincker P."/>
        </authorList>
    </citation>
    <scope>NUCLEOTIDE SEQUENCE</scope>
    <source>
        <strain evidence="5">Singapore isolate B</strain>
    </source>
</reference>
<evidence type="ECO:0000256" key="2">
    <source>
        <dbReference type="ARBA" id="ARBA00022540"/>
    </source>
</evidence>
<keyword evidence="2" id="KW-0396">Initiation factor</keyword>
<dbReference type="SUPFAM" id="SSF116742">
    <property type="entry name" value="eIF2alpha middle domain-like"/>
    <property type="match status" value="1"/>
</dbReference>
<dbReference type="InterPro" id="IPR011488">
    <property type="entry name" value="TIF_2_asu"/>
</dbReference>
<dbReference type="PROSITE" id="PS50126">
    <property type="entry name" value="S1"/>
    <property type="match status" value="1"/>
</dbReference>
<dbReference type="Pfam" id="PF00575">
    <property type="entry name" value="S1"/>
    <property type="match status" value="1"/>
</dbReference>
<dbReference type="FunFam" id="2.40.50.140:FF:000015">
    <property type="entry name" value="Eukaryotic translation initiation factor 2 subunit alpha"/>
    <property type="match status" value="1"/>
</dbReference>
<dbReference type="SUPFAM" id="SSF110993">
    <property type="entry name" value="eIF-2-alpha, C-terminal domain"/>
    <property type="match status" value="1"/>
</dbReference>
<dbReference type="InterPro" id="IPR012340">
    <property type="entry name" value="NA-bd_OB-fold"/>
</dbReference>
<evidence type="ECO:0000256" key="1">
    <source>
        <dbReference type="ARBA" id="ARBA00007223"/>
    </source>
</evidence>
<dbReference type="AlphaFoldDB" id="D8MBI4"/>
<comment type="similarity">
    <text evidence="1">Belongs to the eIF-2-alpha family.</text>
</comment>
<dbReference type="FunCoup" id="D8MBI4">
    <property type="interactions" value="657"/>
</dbReference>
<dbReference type="OMA" id="MKFFIAN"/>
<dbReference type="Gene3D" id="1.10.150.190">
    <property type="entry name" value="Translation initiation factor 2, subunit 1, domain 2"/>
    <property type="match status" value="1"/>
</dbReference>
<dbReference type="InterPro" id="IPR044126">
    <property type="entry name" value="S1_IF2_alpha"/>
</dbReference>
<dbReference type="CDD" id="cd04452">
    <property type="entry name" value="S1_IF2_alpha"/>
    <property type="match status" value="1"/>
</dbReference>
<dbReference type="OrthoDB" id="1685042at2759"/>
<accession>D8MBI4</accession>
<name>D8MBI4_BLAHO</name>
<dbReference type="GO" id="GO:0005850">
    <property type="term" value="C:eukaryotic translation initiation factor 2 complex"/>
    <property type="evidence" value="ECO:0007669"/>
    <property type="project" value="TreeGrafter"/>
</dbReference>
<dbReference type="GO" id="GO:0043022">
    <property type="term" value="F:ribosome binding"/>
    <property type="evidence" value="ECO:0007669"/>
    <property type="project" value="TreeGrafter"/>
</dbReference>
<dbReference type="InterPro" id="IPR024054">
    <property type="entry name" value="TIF2_asu_middle_sf"/>
</dbReference>
<protein>
    <recommendedName>
        <fullName evidence="4">S1 motif domain-containing protein</fullName>
    </recommendedName>
</protein>
<dbReference type="InterPro" id="IPR024055">
    <property type="entry name" value="TIF2_asu_C"/>
</dbReference>
<keyword evidence="3" id="KW-0648">Protein biosynthesis</keyword>
<dbReference type="GO" id="GO:0033290">
    <property type="term" value="C:eukaryotic 48S preinitiation complex"/>
    <property type="evidence" value="ECO:0007669"/>
    <property type="project" value="TreeGrafter"/>
</dbReference>
<dbReference type="Gene3D" id="2.40.50.140">
    <property type="entry name" value="Nucleic acid-binding proteins"/>
    <property type="match status" value="1"/>
</dbReference>
<dbReference type="PANTHER" id="PTHR10602">
    <property type="entry name" value="EUKARYOTIC TRANSLATION INITIATION FACTOR 2 SUBUNIT 1"/>
    <property type="match status" value="1"/>
</dbReference>
<dbReference type="RefSeq" id="XP_012899471.1">
    <property type="nucleotide sequence ID" value="XM_013044017.1"/>
</dbReference>
<dbReference type="SMART" id="SM00316">
    <property type="entry name" value="S1"/>
    <property type="match status" value="1"/>
</dbReference>
<evidence type="ECO:0000313" key="5">
    <source>
        <dbReference type="EMBL" id="CBK25423.2"/>
    </source>
</evidence>